<evidence type="ECO:0000256" key="4">
    <source>
        <dbReference type="ARBA" id="ARBA00023002"/>
    </source>
</evidence>
<dbReference type="EMBL" id="ADOU02000004">
    <property type="protein sequence ID" value="KGJ71236.1"/>
    <property type="molecule type" value="Genomic_DNA"/>
</dbReference>
<feature type="domain" description="Manganese/iron superoxide dismutase C-terminal" evidence="5">
    <location>
        <begin position="41"/>
        <end position="133"/>
    </location>
</feature>
<protein>
    <recommendedName>
        <fullName evidence="2">superoxide dismutase</fullName>
        <ecNumber evidence="2">1.15.1.1</ecNumber>
    </recommendedName>
</protein>
<dbReference type="SUPFAM" id="SSF54719">
    <property type="entry name" value="Fe,Mn superoxide dismutase (SOD), C-terminal domain"/>
    <property type="match status" value="1"/>
</dbReference>
<dbReference type="InterPro" id="IPR050265">
    <property type="entry name" value="Fe/Mn_Superoxide_Dismutase"/>
</dbReference>
<keyword evidence="4" id="KW-0560">Oxidoreductase</keyword>
<evidence type="ECO:0000313" key="7">
    <source>
        <dbReference type="Proteomes" id="UP000024900"/>
    </source>
</evidence>
<dbReference type="GO" id="GO:0046872">
    <property type="term" value="F:metal ion binding"/>
    <property type="evidence" value="ECO:0007669"/>
    <property type="project" value="UniProtKB-KW"/>
</dbReference>
<dbReference type="InterPro" id="IPR019832">
    <property type="entry name" value="Mn/Fe_SOD_C"/>
</dbReference>
<evidence type="ECO:0000256" key="3">
    <source>
        <dbReference type="ARBA" id="ARBA00022723"/>
    </source>
</evidence>
<organism evidence="6 7">
    <name type="scientific">Bradyrhizobium diazoefficiens SEMIA 5080</name>
    <dbReference type="NCBI Taxonomy" id="754504"/>
    <lineage>
        <taxon>Bacteria</taxon>
        <taxon>Pseudomonadati</taxon>
        <taxon>Pseudomonadota</taxon>
        <taxon>Alphaproteobacteria</taxon>
        <taxon>Hyphomicrobiales</taxon>
        <taxon>Nitrobacteraceae</taxon>
        <taxon>Bradyrhizobium</taxon>
    </lineage>
</organism>
<dbReference type="GO" id="GO:0004784">
    <property type="term" value="F:superoxide dismutase activity"/>
    <property type="evidence" value="ECO:0007669"/>
    <property type="project" value="UniProtKB-EC"/>
</dbReference>
<dbReference type="PANTHER" id="PTHR11404">
    <property type="entry name" value="SUPEROXIDE DISMUTASE 2"/>
    <property type="match status" value="1"/>
</dbReference>
<evidence type="ECO:0000313" key="6">
    <source>
        <dbReference type="EMBL" id="KGJ71236.1"/>
    </source>
</evidence>
<evidence type="ECO:0000259" key="5">
    <source>
        <dbReference type="Pfam" id="PF02777"/>
    </source>
</evidence>
<dbReference type="InterPro" id="IPR036314">
    <property type="entry name" value="SOD_C_sf"/>
</dbReference>
<name>A0A837CPG4_9BRAD</name>
<evidence type="ECO:0000256" key="2">
    <source>
        <dbReference type="ARBA" id="ARBA00012682"/>
    </source>
</evidence>
<dbReference type="Proteomes" id="UP000024900">
    <property type="component" value="Unassembled WGS sequence"/>
</dbReference>
<reference evidence="6 7" key="1">
    <citation type="journal article" date="2014" name="BMC Genomics">
        <title>Comparative genomics of Bradyrhizobium japonicum CPAC 15 and Bradyrhizobium diazoefficiens CPAC 7: elite model strains for understanding symbiotic performance with soybean.</title>
        <authorList>
            <person name="Siqueira A.F."/>
            <person name="Ormeno-Orrillo E."/>
            <person name="Souza R.C."/>
            <person name="Rodrigues E.P."/>
            <person name="Almeida L.G."/>
            <person name="Barcellos F.G."/>
            <person name="Batista J.S."/>
            <person name="Nakatami A.S."/>
            <person name="Martinez-Romero E."/>
            <person name="Vasconcelos A.T."/>
            <person name="Hungria M."/>
        </authorList>
    </citation>
    <scope>NUCLEOTIDE SEQUENCE [LARGE SCALE GENOMIC DNA]</scope>
    <source>
        <strain evidence="6 7">SEMIA 5080</strain>
    </source>
</reference>
<accession>A0A837CPG4</accession>
<dbReference type="Pfam" id="PF02777">
    <property type="entry name" value="Sod_Fe_C"/>
    <property type="match status" value="1"/>
</dbReference>
<dbReference type="Gene3D" id="3.55.40.20">
    <property type="entry name" value="Iron/manganese superoxide dismutase, C-terminal domain"/>
    <property type="match status" value="1"/>
</dbReference>
<sequence>MDFAKAPNFVINGLKREELIAANSMILHENYFDGLGGAGKPNGALAEAIVRDFGSIEQWRAEFAAMGKAEGEGSGWVILSFSPRDKRLVNQWAADHTTTLAGGRPVLVLDMYEHAYHMDFGAAAARYIDVYMEAFAGTRLRALRSIREGKPGRDEVRGMRNLAAAVFALAGLLAAP</sequence>
<dbReference type="PANTHER" id="PTHR11404:SF6">
    <property type="entry name" value="SUPEROXIDE DISMUTASE [MN], MITOCHONDRIAL"/>
    <property type="match status" value="1"/>
</dbReference>
<comment type="similarity">
    <text evidence="1">Belongs to the iron/manganese superoxide dismutase family.</text>
</comment>
<dbReference type="EC" id="1.15.1.1" evidence="2"/>
<comment type="caution">
    <text evidence="6">The sequence shown here is derived from an EMBL/GenBank/DDBJ whole genome shotgun (WGS) entry which is preliminary data.</text>
</comment>
<dbReference type="AlphaFoldDB" id="A0A837CPG4"/>
<evidence type="ECO:0000256" key="1">
    <source>
        <dbReference type="ARBA" id="ARBA00008714"/>
    </source>
</evidence>
<gene>
    <name evidence="6" type="ORF">BJA5080_07877</name>
</gene>
<keyword evidence="3" id="KW-0479">Metal-binding</keyword>
<proteinExistence type="inferred from homology"/>